<evidence type="ECO:0000256" key="2">
    <source>
        <dbReference type="ARBA" id="ARBA00022692"/>
    </source>
</evidence>
<accession>A0AAU9J4B2</accession>
<comment type="caution">
    <text evidence="6">The sequence shown here is derived from an EMBL/GenBank/DDBJ whole genome shotgun (WGS) entry which is preliminary data.</text>
</comment>
<keyword evidence="7" id="KW-1185">Reference proteome</keyword>
<comment type="similarity">
    <text evidence="5">Belongs to the BI1 family.</text>
</comment>
<evidence type="ECO:0000256" key="3">
    <source>
        <dbReference type="ARBA" id="ARBA00022989"/>
    </source>
</evidence>
<feature type="transmembrane region" description="Helical" evidence="5">
    <location>
        <begin position="148"/>
        <end position="169"/>
    </location>
</feature>
<dbReference type="Proteomes" id="UP001162131">
    <property type="component" value="Unassembled WGS sequence"/>
</dbReference>
<sequence length="239" mass="26719">MQYPGANLEINDSTFDLKQAPDTDRLGFIRKVYGILSAQLLVTILFCGIVMSSEILTEFVQNNLAFFFIAVFGVFASMIALLCCKNVAREVPKNYITLFLFTLCESYMVATVCTLYDAYTVITAAVMTLGVTLVLTAYACLTKTDFRPCVGIMFIALSSMIMMMFFGLYRMGDNFEVVWCSLGVIIYGVYIIIDTQLIVDGEKYGITSDDYVIGAMLIYVDVIALFLRILELIGKLKEN</sequence>
<feature type="transmembrane region" description="Helical" evidence="5">
    <location>
        <begin position="95"/>
        <end position="112"/>
    </location>
</feature>
<protein>
    <submittedName>
        <fullName evidence="6">Uncharacterized protein</fullName>
    </submittedName>
</protein>
<dbReference type="InterPro" id="IPR006214">
    <property type="entry name" value="Bax_inhibitor_1-related"/>
</dbReference>
<dbReference type="Pfam" id="PF01027">
    <property type="entry name" value="Bax1-I"/>
    <property type="match status" value="1"/>
</dbReference>
<evidence type="ECO:0000313" key="6">
    <source>
        <dbReference type="EMBL" id="CAG9315504.1"/>
    </source>
</evidence>
<dbReference type="AlphaFoldDB" id="A0AAU9J4B2"/>
<comment type="subcellular location">
    <subcellularLocation>
        <location evidence="1">Membrane</location>
        <topology evidence="1">Multi-pass membrane protein</topology>
    </subcellularLocation>
</comment>
<feature type="transmembrane region" description="Helical" evidence="5">
    <location>
        <begin position="64"/>
        <end position="83"/>
    </location>
</feature>
<proteinExistence type="inferred from homology"/>
<evidence type="ECO:0000256" key="1">
    <source>
        <dbReference type="ARBA" id="ARBA00004141"/>
    </source>
</evidence>
<dbReference type="PANTHER" id="PTHR23291:SF47">
    <property type="entry name" value="TRANSMEMBRANE BAX INHIBITOR MOTIF CONTAINING 7"/>
    <property type="match status" value="1"/>
</dbReference>
<dbReference type="EMBL" id="CAJZBQ010000014">
    <property type="protein sequence ID" value="CAG9315504.1"/>
    <property type="molecule type" value="Genomic_DNA"/>
</dbReference>
<organism evidence="6 7">
    <name type="scientific">Blepharisma stoltei</name>
    <dbReference type="NCBI Taxonomy" id="1481888"/>
    <lineage>
        <taxon>Eukaryota</taxon>
        <taxon>Sar</taxon>
        <taxon>Alveolata</taxon>
        <taxon>Ciliophora</taxon>
        <taxon>Postciliodesmatophora</taxon>
        <taxon>Heterotrichea</taxon>
        <taxon>Heterotrichida</taxon>
        <taxon>Blepharismidae</taxon>
        <taxon>Blepharisma</taxon>
    </lineage>
</organism>
<feature type="transmembrane region" description="Helical" evidence="5">
    <location>
        <begin position="175"/>
        <end position="199"/>
    </location>
</feature>
<name>A0AAU9J4B2_9CILI</name>
<feature type="transmembrane region" description="Helical" evidence="5">
    <location>
        <begin position="118"/>
        <end position="141"/>
    </location>
</feature>
<feature type="transmembrane region" description="Helical" evidence="5">
    <location>
        <begin position="32"/>
        <end position="52"/>
    </location>
</feature>
<keyword evidence="4 5" id="KW-0472">Membrane</keyword>
<keyword evidence="3 5" id="KW-1133">Transmembrane helix</keyword>
<keyword evidence="2 5" id="KW-0812">Transmembrane</keyword>
<reference evidence="6" key="1">
    <citation type="submission" date="2021-09" db="EMBL/GenBank/DDBJ databases">
        <authorList>
            <consortium name="AG Swart"/>
            <person name="Singh M."/>
            <person name="Singh A."/>
            <person name="Seah K."/>
            <person name="Emmerich C."/>
        </authorList>
    </citation>
    <scope>NUCLEOTIDE SEQUENCE</scope>
    <source>
        <strain evidence="6">ATCC30299</strain>
    </source>
</reference>
<evidence type="ECO:0000256" key="5">
    <source>
        <dbReference type="RuleBase" id="RU004379"/>
    </source>
</evidence>
<evidence type="ECO:0000313" key="7">
    <source>
        <dbReference type="Proteomes" id="UP001162131"/>
    </source>
</evidence>
<evidence type="ECO:0000256" key="4">
    <source>
        <dbReference type="ARBA" id="ARBA00023136"/>
    </source>
</evidence>
<dbReference type="PANTHER" id="PTHR23291">
    <property type="entry name" value="BAX INHIBITOR-RELATED"/>
    <property type="match status" value="1"/>
</dbReference>
<feature type="transmembrane region" description="Helical" evidence="5">
    <location>
        <begin position="211"/>
        <end position="230"/>
    </location>
</feature>
<dbReference type="GO" id="GO:0016020">
    <property type="term" value="C:membrane"/>
    <property type="evidence" value="ECO:0007669"/>
    <property type="project" value="UniProtKB-SubCell"/>
</dbReference>
<gene>
    <name evidence="6" type="ORF">BSTOLATCC_MIC14259</name>
</gene>